<evidence type="ECO:0000313" key="4">
    <source>
        <dbReference type="Proteomes" id="UP001500166"/>
    </source>
</evidence>
<feature type="region of interest" description="Disordered" evidence="1">
    <location>
        <begin position="19"/>
        <end position="51"/>
    </location>
</feature>
<protein>
    <recommendedName>
        <fullName evidence="2">SseB protein N-terminal domain-containing protein</fullName>
    </recommendedName>
</protein>
<keyword evidence="4" id="KW-1185">Reference proteome</keyword>
<proteinExistence type="predicted"/>
<dbReference type="Proteomes" id="UP001500166">
    <property type="component" value="Unassembled WGS sequence"/>
</dbReference>
<dbReference type="EMBL" id="BAAAQA010000018">
    <property type="protein sequence ID" value="GAA2118422.1"/>
    <property type="molecule type" value="Genomic_DNA"/>
</dbReference>
<name>A0ABN2XX61_9MICC</name>
<comment type="caution">
    <text evidence="3">The sequence shown here is derived from an EMBL/GenBank/DDBJ whole genome shotgun (WGS) entry which is preliminary data.</text>
</comment>
<dbReference type="InterPro" id="IPR009839">
    <property type="entry name" value="SseB_N"/>
</dbReference>
<evidence type="ECO:0000256" key="1">
    <source>
        <dbReference type="SAM" id="MobiDB-lite"/>
    </source>
</evidence>
<dbReference type="RefSeq" id="WP_344224736.1">
    <property type="nucleotide sequence ID" value="NZ_BAAAQA010000018.1"/>
</dbReference>
<sequence length="286" mass="29869">MPESSDPRPLPAHIAAQLRSAGGSEDTGGQAWEGRNLGEGTSHTHLFPDDDGAAAPGIAAALAAWREGRASESEVVAALPGIRVFVSIVAEVSHSEITEHGLVSDKEADMALVSLRTADGRKALPVFTAVDELSAWNSQARPVAVDIRKAALSAVQDGSDLLVVNPGSDPAFVVRRPAMWCVAKDMAWTPSYADLSVDDAVLRAALGMELIVSARTEPGPGINGKRSDGALLKGGATGPELVIVLQLTPGLTQEMVQATIGQYQQKLVTEPIMAENVDSLGLRLTA</sequence>
<reference evidence="3 4" key="1">
    <citation type="journal article" date="2019" name="Int. J. Syst. Evol. Microbiol.">
        <title>The Global Catalogue of Microorganisms (GCM) 10K type strain sequencing project: providing services to taxonomists for standard genome sequencing and annotation.</title>
        <authorList>
            <consortium name="The Broad Institute Genomics Platform"/>
            <consortium name="The Broad Institute Genome Sequencing Center for Infectious Disease"/>
            <person name="Wu L."/>
            <person name="Ma J."/>
        </authorList>
    </citation>
    <scope>NUCLEOTIDE SEQUENCE [LARGE SCALE GENOMIC DNA]</scope>
    <source>
        <strain evidence="3 4">JCM 15914</strain>
    </source>
</reference>
<evidence type="ECO:0000313" key="3">
    <source>
        <dbReference type="EMBL" id="GAA2118422.1"/>
    </source>
</evidence>
<organism evidence="3 4">
    <name type="scientific">Kocuria atrinae</name>
    <dbReference type="NCBI Taxonomy" id="592377"/>
    <lineage>
        <taxon>Bacteria</taxon>
        <taxon>Bacillati</taxon>
        <taxon>Actinomycetota</taxon>
        <taxon>Actinomycetes</taxon>
        <taxon>Micrococcales</taxon>
        <taxon>Micrococcaceae</taxon>
        <taxon>Kocuria</taxon>
    </lineage>
</organism>
<accession>A0ABN2XX61</accession>
<feature type="domain" description="SseB protein N-terminal" evidence="2">
    <location>
        <begin position="59"/>
        <end position="180"/>
    </location>
</feature>
<dbReference type="Pfam" id="PF07179">
    <property type="entry name" value="SseB"/>
    <property type="match status" value="1"/>
</dbReference>
<evidence type="ECO:0000259" key="2">
    <source>
        <dbReference type="Pfam" id="PF07179"/>
    </source>
</evidence>
<gene>
    <name evidence="3" type="ORF">GCM10009824_18560</name>
</gene>